<feature type="region of interest" description="Disordered" evidence="1">
    <location>
        <begin position="1"/>
        <end position="21"/>
    </location>
</feature>
<dbReference type="EMBL" id="GBXM01028279">
    <property type="protein sequence ID" value="JAH80298.1"/>
    <property type="molecule type" value="Transcribed_RNA"/>
</dbReference>
<proteinExistence type="predicted"/>
<protein>
    <submittedName>
        <fullName evidence="2">Uncharacterized protein</fullName>
    </submittedName>
</protein>
<reference evidence="2" key="2">
    <citation type="journal article" date="2015" name="Fish Shellfish Immunol.">
        <title>Early steps in the European eel (Anguilla anguilla)-Vibrio vulnificus interaction in the gills: Role of the RtxA13 toxin.</title>
        <authorList>
            <person name="Callol A."/>
            <person name="Pajuelo D."/>
            <person name="Ebbesson L."/>
            <person name="Teles M."/>
            <person name="MacKenzie S."/>
            <person name="Amaro C."/>
        </authorList>
    </citation>
    <scope>NUCLEOTIDE SEQUENCE</scope>
</reference>
<accession>A0A0E9VSP2</accession>
<evidence type="ECO:0000256" key="1">
    <source>
        <dbReference type="SAM" id="MobiDB-lite"/>
    </source>
</evidence>
<evidence type="ECO:0000313" key="2">
    <source>
        <dbReference type="EMBL" id="JAH80298.1"/>
    </source>
</evidence>
<reference evidence="2" key="1">
    <citation type="submission" date="2014-11" db="EMBL/GenBank/DDBJ databases">
        <authorList>
            <person name="Amaro Gonzalez C."/>
        </authorList>
    </citation>
    <scope>NUCLEOTIDE SEQUENCE</scope>
</reference>
<feature type="compositionally biased region" description="Basic and acidic residues" evidence="1">
    <location>
        <begin position="1"/>
        <end position="12"/>
    </location>
</feature>
<name>A0A0E9VSP2_ANGAN</name>
<sequence>MEVHRADNDRNSLHGSSSLMH</sequence>
<dbReference type="AlphaFoldDB" id="A0A0E9VSP2"/>
<organism evidence="2">
    <name type="scientific">Anguilla anguilla</name>
    <name type="common">European freshwater eel</name>
    <name type="synonym">Muraena anguilla</name>
    <dbReference type="NCBI Taxonomy" id="7936"/>
    <lineage>
        <taxon>Eukaryota</taxon>
        <taxon>Metazoa</taxon>
        <taxon>Chordata</taxon>
        <taxon>Craniata</taxon>
        <taxon>Vertebrata</taxon>
        <taxon>Euteleostomi</taxon>
        <taxon>Actinopterygii</taxon>
        <taxon>Neopterygii</taxon>
        <taxon>Teleostei</taxon>
        <taxon>Anguilliformes</taxon>
        <taxon>Anguillidae</taxon>
        <taxon>Anguilla</taxon>
    </lineage>
</organism>